<evidence type="ECO:0000313" key="3">
    <source>
        <dbReference type="Proteomes" id="UP000291483"/>
    </source>
</evidence>
<protein>
    <submittedName>
        <fullName evidence="2">Uncharacterized protein</fullName>
    </submittedName>
</protein>
<proteinExistence type="predicted"/>
<keyword evidence="3" id="KW-1185">Reference proteome</keyword>
<evidence type="ECO:0000256" key="1">
    <source>
        <dbReference type="SAM" id="MobiDB-lite"/>
    </source>
</evidence>
<name>A0A4Q8AJI8_9MICO</name>
<gene>
    <name evidence="2" type="ORF">EV379_0965</name>
</gene>
<dbReference type="OrthoDB" id="5178565at2"/>
<dbReference type="EMBL" id="SHLC01000001">
    <property type="protein sequence ID" value="RZU64662.1"/>
    <property type="molecule type" value="Genomic_DNA"/>
</dbReference>
<organism evidence="2 3">
    <name type="scientific">Microterricola gilva</name>
    <dbReference type="NCBI Taxonomy" id="393267"/>
    <lineage>
        <taxon>Bacteria</taxon>
        <taxon>Bacillati</taxon>
        <taxon>Actinomycetota</taxon>
        <taxon>Actinomycetes</taxon>
        <taxon>Micrococcales</taxon>
        <taxon>Microbacteriaceae</taxon>
        <taxon>Microterricola</taxon>
    </lineage>
</organism>
<evidence type="ECO:0000313" key="2">
    <source>
        <dbReference type="EMBL" id="RZU64662.1"/>
    </source>
</evidence>
<feature type="compositionally biased region" description="Basic and acidic residues" evidence="1">
    <location>
        <begin position="1"/>
        <end position="18"/>
    </location>
</feature>
<reference evidence="2 3" key="1">
    <citation type="submission" date="2019-02" db="EMBL/GenBank/DDBJ databases">
        <title>Sequencing the genomes of 1000 actinobacteria strains.</title>
        <authorList>
            <person name="Klenk H.-P."/>
        </authorList>
    </citation>
    <scope>NUCLEOTIDE SEQUENCE [LARGE SCALE GENOMIC DNA]</scope>
    <source>
        <strain evidence="2 3">DSM 18319</strain>
    </source>
</reference>
<dbReference type="RefSeq" id="WP_130505126.1">
    <property type="nucleotide sequence ID" value="NZ_SHLC01000001.1"/>
</dbReference>
<dbReference type="Proteomes" id="UP000291483">
    <property type="component" value="Unassembled WGS sequence"/>
</dbReference>
<sequence>MSDLAKHLPLSQRERGDESQLSADRSAELSAVLTRLADIIERMPAADWHAQSARPGCSMAETATVLLWRLQTPPGVRRAALRRQLLRTPLRAARALELRVRASPARSPETAVAELRALAAAPGHARVAELAASVCAALDIASPQGIALGLSPIASGSVALYQLQRAPYAVKAAARGHRLRAVDAEWSVGFGPALESDAESILLFLFGRAHSVPGA</sequence>
<accession>A0A4Q8AJI8</accession>
<comment type="caution">
    <text evidence="2">The sequence shown here is derived from an EMBL/GenBank/DDBJ whole genome shotgun (WGS) entry which is preliminary data.</text>
</comment>
<dbReference type="AlphaFoldDB" id="A0A4Q8AJI8"/>
<feature type="region of interest" description="Disordered" evidence="1">
    <location>
        <begin position="1"/>
        <end position="24"/>
    </location>
</feature>